<reference evidence="2 3" key="1">
    <citation type="journal article" date="2019" name="Environ. Microbiol.">
        <title>At the nexus of three kingdoms: the genome of the mycorrhizal fungus Gigaspora margarita provides insights into plant, endobacterial and fungal interactions.</title>
        <authorList>
            <person name="Venice F."/>
            <person name="Ghignone S."/>
            <person name="Salvioli di Fossalunga A."/>
            <person name="Amselem J."/>
            <person name="Novero M."/>
            <person name="Xianan X."/>
            <person name="Sedzielewska Toro K."/>
            <person name="Morin E."/>
            <person name="Lipzen A."/>
            <person name="Grigoriev I.V."/>
            <person name="Henrissat B."/>
            <person name="Martin F.M."/>
            <person name="Bonfante P."/>
        </authorList>
    </citation>
    <scope>NUCLEOTIDE SEQUENCE [LARGE SCALE GENOMIC DNA]</scope>
    <source>
        <strain evidence="2 3">BEG34</strain>
    </source>
</reference>
<name>A0A8H4ABI5_GIGMA</name>
<dbReference type="Proteomes" id="UP000439903">
    <property type="component" value="Unassembled WGS sequence"/>
</dbReference>
<proteinExistence type="predicted"/>
<gene>
    <name evidence="2" type="ORF">F8M41_024453</name>
</gene>
<keyword evidence="3" id="KW-1185">Reference proteome</keyword>
<feature type="transmembrane region" description="Helical" evidence="1">
    <location>
        <begin position="6"/>
        <end position="30"/>
    </location>
</feature>
<dbReference type="EMBL" id="WTPW01000833">
    <property type="protein sequence ID" value="KAF0476161.1"/>
    <property type="molecule type" value="Genomic_DNA"/>
</dbReference>
<protein>
    <submittedName>
        <fullName evidence="2">Uncharacterized protein</fullName>
    </submittedName>
</protein>
<evidence type="ECO:0000313" key="3">
    <source>
        <dbReference type="Proteomes" id="UP000439903"/>
    </source>
</evidence>
<sequence length="116" mass="13464">MKLQSFYIIAILICVYITLAPTIEAYVVAIDLETDGARCRIWAEDSNQNRIAGDSDYHECTQFNKEETFSFQDETYWVHAKVQGSFEEEKIRGPYYDSTSFLIEGELNGWHFDQTS</sequence>
<accession>A0A8H4ABI5</accession>
<dbReference type="OrthoDB" id="2303972at2759"/>
<dbReference type="AlphaFoldDB" id="A0A8H4ABI5"/>
<comment type="caution">
    <text evidence="2">The sequence shown here is derived from an EMBL/GenBank/DDBJ whole genome shotgun (WGS) entry which is preliminary data.</text>
</comment>
<keyword evidence="1" id="KW-1133">Transmembrane helix</keyword>
<keyword evidence="1" id="KW-0472">Membrane</keyword>
<evidence type="ECO:0000313" key="2">
    <source>
        <dbReference type="EMBL" id="KAF0476161.1"/>
    </source>
</evidence>
<organism evidence="2 3">
    <name type="scientific">Gigaspora margarita</name>
    <dbReference type="NCBI Taxonomy" id="4874"/>
    <lineage>
        <taxon>Eukaryota</taxon>
        <taxon>Fungi</taxon>
        <taxon>Fungi incertae sedis</taxon>
        <taxon>Mucoromycota</taxon>
        <taxon>Glomeromycotina</taxon>
        <taxon>Glomeromycetes</taxon>
        <taxon>Diversisporales</taxon>
        <taxon>Gigasporaceae</taxon>
        <taxon>Gigaspora</taxon>
    </lineage>
</organism>
<keyword evidence="1" id="KW-0812">Transmembrane</keyword>
<evidence type="ECO:0000256" key="1">
    <source>
        <dbReference type="SAM" id="Phobius"/>
    </source>
</evidence>